<reference evidence="2 3" key="1">
    <citation type="journal article" date="2024" name="BMC Genomics">
        <title>De novo assembly and annotation of Popillia japonica's genome with initial clues to its potential as an invasive pest.</title>
        <authorList>
            <person name="Cucini C."/>
            <person name="Boschi S."/>
            <person name="Funari R."/>
            <person name="Cardaioli E."/>
            <person name="Iannotti N."/>
            <person name="Marturano G."/>
            <person name="Paoli F."/>
            <person name="Bruttini M."/>
            <person name="Carapelli A."/>
            <person name="Frati F."/>
            <person name="Nardi F."/>
        </authorList>
    </citation>
    <scope>NUCLEOTIDE SEQUENCE [LARGE SCALE GENOMIC DNA]</scope>
    <source>
        <strain evidence="2">DMR45628</strain>
    </source>
</reference>
<dbReference type="AlphaFoldDB" id="A0AAW1L7Y7"/>
<comment type="caution">
    <text evidence="2">The sequence shown here is derived from an EMBL/GenBank/DDBJ whole genome shotgun (WGS) entry which is preliminary data.</text>
</comment>
<keyword evidence="1" id="KW-0812">Transmembrane</keyword>
<organism evidence="2 3">
    <name type="scientific">Popillia japonica</name>
    <name type="common">Japanese beetle</name>
    <dbReference type="NCBI Taxonomy" id="7064"/>
    <lineage>
        <taxon>Eukaryota</taxon>
        <taxon>Metazoa</taxon>
        <taxon>Ecdysozoa</taxon>
        <taxon>Arthropoda</taxon>
        <taxon>Hexapoda</taxon>
        <taxon>Insecta</taxon>
        <taxon>Pterygota</taxon>
        <taxon>Neoptera</taxon>
        <taxon>Endopterygota</taxon>
        <taxon>Coleoptera</taxon>
        <taxon>Polyphaga</taxon>
        <taxon>Scarabaeiformia</taxon>
        <taxon>Scarabaeidae</taxon>
        <taxon>Rutelinae</taxon>
        <taxon>Popillia</taxon>
    </lineage>
</organism>
<keyword evidence="3" id="KW-1185">Reference proteome</keyword>
<sequence>MLMIRTSETCGPFRYVEFMHQIFFNAIADMDGNNTVLVILSFISKPGVIALILIGMTMLVYYLRSKSVAQRNFVTFLRRRLVLAAQDKEFLLRHISEVSNGDWHKKVNQEREAGSDPSKLPPTVPKQVRLAAYGDIIPGTSSDDLLMTSSTTTSFPFSDSSVSEHVHYQ</sequence>
<name>A0AAW1L7Y7_POPJA</name>
<dbReference type="Proteomes" id="UP001458880">
    <property type="component" value="Unassembled WGS sequence"/>
</dbReference>
<evidence type="ECO:0000313" key="2">
    <source>
        <dbReference type="EMBL" id="KAK9730082.1"/>
    </source>
</evidence>
<dbReference type="EMBL" id="JASPKY010000153">
    <property type="protein sequence ID" value="KAK9730082.1"/>
    <property type="molecule type" value="Genomic_DNA"/>
</dbReference>
<feature type="transmembrane region" description="Helical" evidence="1">
    <location>
        <begin position="36"/>
        <end position="63"/>
    </location>
</feature>
<dbReference type="PANTHER" id="PTHR23302:SF43">
    <property type="entry name" value="TMC DOMAIN-CONTAINING PROTEIN"/>
    <property type="match status" value="1"/>
</dbReference>
<proteinExistence type="predicted"/>
<keyword evidence="1" id="KW-1133">Transmembrane helix</keyword>
<evidence type="ECO:0000256" key="1">
    <source>
        <dbReference type="SAM" id="Phobius"/>
    </source>
</evidence>
<accession>A0AAW1L7Y7</accession>
<gene>
    <name evidence="2" type="ORF">QE152_g15510</name>
</gene>
<dbReference type="InterPro" id="IPR038900">
    <property type="entry name" value="TMC"/>
</dbReference>
<dbReference type="GO" id="GO:0005886">
    <property type="term" value="C:plasma membrane"/>
    <property type="evidence" value="ECO:0007669"/>
    <property type="project" value="InterPro"/>
</dbReference>
<evidence type="ECO:0000313" key="3">
    <source>
        <dbReference type="Proteomes" id="UP001458880"/>
    </source>
</evidence>
<protein>
    <submittedName>
        <fullName evidence="2">Uncharacterized protein</fullName>
    </submittedName>
</protein>
<dbReference type="PANTHER" id="PTHR23302">
    <property type="entry name" value="TRANSMEMBRANE CHANNEL-RELATED"/>
    <property type="match status" value="1"/>
</dbReference>
<dbReference type="GO" id="GO:0008381">
    <property type="term" value="F:mechanosensitive monoatomic ion channel activity"/>
    <property type="evidence" value="ECO:0007669"/>
    <property type="project" value="TreeGrafter"/>
</dbReference>
<keyword evidence="1" id="KW-0472">Membrane</keyword>